<dbReference type="OrthoDB" id="9789152at2"/>
<dbReference type="InterPro" id="IPR003717">
    <property type="entry name" value="RecO"/>
</dbReference>
<dbReference type="PANTHER" id="PTHR33991:SF1">
    <property type="entry name" value="DNA REPAIR PROTEIN RECO"/>
    <property type="match status" value="1"/>
</dbReference>
<evidence type="ECO:0000256" key="2">
    <source>
        <dbReference type="ARBA" id="ARBA00021310"/>
    </source>
</evidence>
<comment type="function">
    <text evidence="7">Involved in DNA repair and RecF pathway recombination.</text>
</comment>
<dbReference type="GO" id="GO:0006302">
    <property type="term" value="P:double-strand break repair"/>
    <property type="evidence" value="ECO:0007669"/>
    <property type="project" value="TreeGrafter"/>
</dbReference>
<evidence type="ECO:0000259" key="8">
    <source>
        <dbReference type="Pfam" id="PF11967"/>
    </source>
</evidence>
<gene>
    <name evidence="7 9" type="primary">recO</name>
    <name evidence="9" type="ORF">CRP01_35940</name>
</gene>
<dbReference type="Proteomes" id="UP000223913">
    <property type="component" value="Unassembled WGS sequence"/>
</dbReference>
<evidence type="ECO:0000256" key="3">
    <source>
        <dbReference type="ARBA" id="ARBA00022763"/>
    </source>
</evidence>
<evidence type="ECO:0000256" key="5">
    <source>
        <dbReference type="ARBA" id="ARBA00023204"/>
    </source>
</evidence>
<evidence type="ECO:0000256" key="7">
    <source>
        <dbReference type="HAMAP-Rule" id="MF_00201"/>
    </source>
</evidence>
<proteinExistence type="inferred from homology"/>
<comment type="caution">
    <text evidence="9">The sequence shown here is derived from an EMBL/GenBank/DDBJ whole genome shotgun (WGS) entry which is preliminary data.</text>
</comment>
<evidence type="ECO:0000313" key="9">
    <source>
        <dbReference type="EMBL" id="PHN01739.1"/>
    </source>
</evidence>
<keyword evidence="10" id="KW-1185">Reference proteome</keyword>
<dbReference type="RefSeq" id="WP_099154925.1">
    <property type="nucleotide sequence ID" value="NZ_PDUD01000050.1"/>
</dbReference>
<dbReference type="SUPFAM" id="SSF50249">
    <property type="entry name" value="Nucleic acid-binding proteins"/>
    <property type="match status" value="1"/>
</dbReference>
<dbReference type="GO" id="GO:0006310">
    <property type="term" value="P:DNA recombination"/>
    <property type="evidence" value="ECO:0007669"/>
    <property type="project" value="UniProtKB-UniRule"/>
</dbReference>
<dbReference type="GO" id="GO:0043590">
    <property type="term" value="C:bacterial nucleoid"/>
    <property type="evidence" value="ECO:0007669"/>
    <property type="project" value="TreeGrafter"/>
</dbReference>
<dbReference type="InterPro" id="IPR042242">
    <property type="entry name" value="RecO_C"/>
</dbReference>
<keyword evidence="3 7" id="KW-0227">DNA damage</keyword>
<dbReference type="AlphaFoldDB" id="A0A2D0N0R7"/>
<accession>A0A2D0N0R7</accession>
<dbReference type="Pfam" id="PF11967">
    <property type="entry name" value="RecO_N"/>
    <property type="match status" value="1"/>
</dbReference>
<keyword evidence="4 7" id="KW-0233">DNA recombination</keyword>
<name>A0A2D0N0R7_FLAN2</name>
<dbReference type="HAMAP" id="MF_00201">
    <property type="entry name" value="RecO"/>
    <property type="match status" value="1"/>
</dbReference>
<evidence type="ECO:0000256" key="1">
    <source>
        <dbReference type="ARBA" id="ARBA00007452"/>
    </source>
</evidence>
<organism evidence="9 10">
    <name type="scientific">Flavilitoribacter nigricans (strain ATCC 23147 / DSM 23189 / NBRC 102662 / NCIMB 1420 / SS-2)</name>
    <name type="common">Lewinella nigricans</name>
    <dbReference type="NCBI Taxonomy" id="1122177"/>
    <lineage>
        <taxon>Bacteria</taxon>
        <taxon>Pseudomonadati</taxon>
        <taxon>Bacteroidota</taxon>
        <taxon>Saprospiria</taxon>
        <taxon>Saprospirales</taxon>
        <taxon>Lewinellaceae</taxon>
        <taxon>Flavilitoribacter</taxon>
    </lineage>
</organism>
<dbReference type="Pfam" id="PF02565">
    <property type="entry name" value="RecO_C"/>
    <property type="match status" value="1"/>
</dbReference>
<dbReference type="Gene3D" id="1.20.1440.120">
    <property type="entry name" value="Recombination protein O, C-terminal domain"/>
    <property type="match status" value="1"/>
</dbReference>
<keyword evidence="5 7" id="KW-0234">DNA repair</keyword>
<dbReference type="InterPro" id="IPR037278">
    <property type="entry name" value="ARFGAP/RecO"/>
</dbReference>
<evidence type="ECO:0000256" key="6">
    <source>
        <dbReference type="ARBA" id="ARBA00033409"/>
    </source>
</evidence>
<sequence>MLLKTRGIVFRAIKYSETSLIVDIYTEARGLRKYIVSGVRKAKSSVSAGLFQVMSLVEIVAYEREGKDLNRLKEIRPAYIFTGIPFDLRKGAVGLFMAEVARKTIRESEENPSLFDFFFRSFQHLDQTDQPVVNLHLHFMLELSTFLGFTPGGDHTEETPYFDLQEGVFVGETGSHPYFLEESLAVYLYQLLESSMESSHGVKIGREERRKLLLNLLDYYRLHLEGFPEINAHLILQEVF</sequence>
<comment type="similarity">
    <text evidence="1 7">Belongs to the RecO family.</text>
</comment>
<dbReference type="NCBIfam" id="TIGR00613">
    <property type="entry name" value="reco"/>
    <property type="match status" value="1"/>
</dbReference>
<dbReference type="SUPFAM" id="SSF57863">
    <property type="entry name" value="ArfGap/RecO-like zinc finger"/>
    <property type="match status" value="1"/>
</dbReference>
<dbReference type="InterPro" id="IPR022572">
    <property type="entry name" value="DNA_rep/recomb_RecO_N"/>
</dbReference>
<dbReference type="Gene3D" id="2.40.50.140">
    <property type="entry name" value="Nucleic acid-binding proteins"/>
    <property type="match status" value="1"/>
</dbReference>
<dbReference type="EMBL" id="PDUD01000050">
    <property type="protein sequence ID" value="PHN01739.1"/>
    <property type="molecule type" value="Genomic_DNA"/>
</dbReference>
<evidence type="ECO:0000256" key="4">
    <source>
        <dbReference type="ARBA" id="ARBA00023172"/>
    </source>
</evidence>
<dbReference type="PANTHER" id="PTHR33991">
    <property type="entry name" value="DNA REPAIR PROTEIN RECO"/>
    <property type="match status" value="1"/>
</dbReference>
<evidence type="ECO:0000313" key="10">
    <source>
        <dbReference type="Proteomes" id="UP000223913"/>
    </source>
</evidence>
<protein>
    <recommendedName>
        <fullName evidence="2 7">DNA repair protein RecO</fullName>
    </recommendedName>
    <alternativeName>
        <fullName evidence="6 7">Recombination protein O</fullName>
    </alternativeName>
</protein>
<feature type="domain" description="DNA replication/recombination mediator RecO N-terminal" evidence="8">
    <location>
        <begin position="1"/>
        <end position="79"/>
    </location>
</feature>
<reference evidence="9 10" key="1">
    <citation type="submission" date="2017-10" db="EMBL/GenBank/DDBJ databases">
        <title>The draft genome sequence of Lewinella nigricans NBRC 102662.</title>
        <authorList>
            <person name="Wang K."/>
        </authorList>
    </citation>
    <scope>NUCLEOTIDE SEQUENCE [LARGE SCALE GENOMIC DNA]</scope>
    <source>
        <strain evidence="9 10">NBRC 102662</strain>
    </source>
</reference>
<dbReference type="InterPro" id="IPR012340">
    <property type="entry name" value="NA-bd_OB-fold"/>
</dbReference>